<dbReference type="InterPro" id="IPR006047">
    <property type="entry name" value="GH13_cat_dom"/>
</dbReference>
<feature type="compositionally biased region" description="Basic and acidic residues" evidence="10">
    <location>
        <begin position="138"/>
        <end position="158"/>
    </location>
</feature>
<dbReference type="NCBIfam" id="TIGR01515">
    <property type="entry name" value="branching_enzym"/>
    <property type="match status" value="1"/>
</dbReference>
<keyword evidence="9 12" id="KW-0328">Glycosyltransferase</keyword>
<evidence type="ECO:0000256" key="7">
    <source>
        <dbReference type="ARBA" id="ARBA00023056"/>
    </source>
</evidence>
<dbReference type="SUPFAM" id="SSF51011">
    <property type="entry name" value="Glycosyl hydrolase domain"/>
    <property type="match status" value="1"/>
</dbReference>
<evidence type="ECO:0000256" key="4">
    <source>
        <dbReference type="ARBA" id="ARBA00009000"/>
    </source>
</evidence>
<evidence type="ECO:0000256" key="1">
    <source>
        <dbReference type="ARBA" id="ARBA00000826"/>
    </source>
</evidence>
<keyword evidence="13" id="KW-1185">Reference proteome</keyword>
<keyword evidence="8 9" id="KW-0119">Carbohydrate metabolism</keyword>
<dbReference type="Gene3D" id="2.60.40.10">
    <property type="entry name" value="Immunoglobulins"/>
    <property type="match status" value="1"/>
</dbReference>
<dbReference type="InterPro" id="IPR006048">
    <property type="entry name" value="A-amylase/branching_C"/>
</dbReference>
<evidence type="ECO:0000313" key="13">
    <source>
        <dbReference type="Proteomes" id="UP001164459"/>
    </source>
</evidence>
<comment type="catalytic activity">
    <reaction evidence="1 9">
        <text>Transfers a segment of a (1-&gt;4)-alpha-D-glucan chain to a primary hydroxy group in a similar glucan chain.</text>
        <dbReference type="EC" id="2.4.1.18"/>
    </reaction>
</comment>
<dbReference type="SUPFAM" id="SSF51445">
    <property type="entry name" value="(Trans)glycosidases"/>
    <property type="match status" value="1"/>
</dbReference>
<dbReference type="EMBL" id="CP114040">
    <property type="protein sequence ID" value="WAS89659.1"/>
    <property type="molecule type" value="Genomic_DNA"/>
</dbReference>
<dbReference type="GO" id="GO:0003844">
    <property type="term" value="F:1,4-alpha-glucan branching enzyme activity"/>
    <property type="evidence" value="ECO:0007669"/>
    <property type="project" value="UniProtKB-EC"/>
</dbReference>
<dbReference type="InterPro" id="IPR006407">
    <property type="entry name" value="GlgB"/>
</dbReference>
<evidence type="ECO:0000256" key="6">
    <source>
        <dbReference type="ARBA" id="ARBA00022679"/>
    </source>
</evidence>
<dbReference type="EC" id="2.4.1.18" evidence="9"/>
<dbReference type="SMART" id="SM00642">
    <property type="entry name" value="Aamy"/>
    <property type="match status" value="1"/>
</dbReference>
<dbReference type="Pfam" id="PF02806">
    <property type="entry name" value="Alpha-amylase_C"/>
    <property type="match status" value="1"/>
</dbReference>
<feature type="domain" description="Glycosyl hydrolase family 13 catalytic" evidence="11">
    <location>
        <begin position="318"/>
        <end position="667"/>
    </location>
</feature>
<dbReference type="Gene3D" id="2.60.40.1180">
    <property type="entry name" value="Golgi alpha-mannosidase II"/>
    <property type="match status" value="1"/>
</dbReference>
<dbReference type="CDD" id="cd11322">
    <property type="entry name" value="AmyAc_Glg_BE"/>
    <property type="match status" value="1"/>
</dbReference>
<dbReference type="NCBIfam" id="NF008967">
    <property type="entry name" value="PRK12313.1"/>
    <property type="match status" value="1"/>
</dbReference>
<feature type="active site" description="Nucleophile" evidence="9">
    <location>
        <position position="475"/>
    </location>
</feature>
<gene>
    <name evidence="9 12" type="primary">glgB</name>
    <name evidence="12" type="ORF">O0S08_25990</name>
</gene>
<dbReference type="Gene3D" id="3.20.20.80">
    <property type="entry name" value="Glycosidases"/>
    <property type="match status" value="1"/>
</dbReference>
<name>A0ABY7GRV2_9BACT</name>
<comment type="similarity">
    <text evidence="4 9">Belongs to the glycosyl hydrolase 13 family. GlgB subfamily.</text>
</comment>
<keyword evidence="7 9" id="KW-0320">Glycogen biosynthesis</keyword>
<dbReference type="Pfam" id="PF02922">
    <property type="entry name" value="CBM_48"/>
    <property type="match status" value="1"/>
</dbReference>
<dbReference type="InterPro" id="IPR017853">
    <property type="entry name" value="GH"/>
</dbReference>
<evidence type="ECO:0000256" key="10">
    <source>
        <dbReference type="SAM" id="MobiDB-lite"/>
    </source>
</evidence>
<feature type="compositionally biased region" description="Basic and acidic residues" evidence="10">
    <location>
        <begin position="21"/>
        <end position="60"/>
    </location>
</feature>
<protein>
    <recommendedName>
        <fullName evidence="9">1,4-alpha-glucan branching enzyme GlgB</fullName>
        <ecNumber evidence="9">2.4.1.18</ecNumber>
    </recommendedName>
    <alternativeName>
        <fullName evidence="9">1,4-alpha-D-glucan:1,4-alpha-D-glucan 6-glucosyl-transferase</fullName>
    </alternativeName>
    <alternativeName>
        <fullName evidence="9">Alpha-(1-&gt;4)-glucan branching enzyme</fullName>
    </alternativeName>
    <alternativeName>
        <fullName evidence="9">Glycogen branching enzyme</fullName>
        <shortName evidence="9">BE</shortName>
    </alternativeName>
</protein>
<evidence type="ECO:0000256" key="9">
    <source>
        <dbReference type="HAMAP-Rule" id="MF_00685"/>
    </source>
</evidence>
<dbReference type="NCBIfam" id="NF003811">
    <property type="entry name" value="PRK05402.1"/>
    <property type="match status" value="1"/>
</dbReference>
<proteinExistence type="inferred from homology"/>
<evidence type="ECO:0000256" key="3">
    <source>
        <dbReference type="ARBA" id="ARBA00004964"/>
    </source>
</evidence>
<reference evidence="12" key="1">
    <citation type="submission" date="2022-11" db="EMBL/GenBank/DDBJ databases">
        <title>Minimal conservation of predation-associated metabolite biosynthetic gene clusters underscores biosynthetic potential of Myxococcota including descriptions for ten novel species: Archangium lansinium sp. nov., Myxococcus landrumus sp. nov., Nannocystis bai.</title>
        <authorList>
            <person name="Ahearne A."/>
            <person name="Stevens C."/>
            <person name="Dowd S."/>
        </authorList>
    </citation>
    <scope>NUCLEOTIDE SEQUENCE</scope>
    <source>
        <strain evidence="12">Fl3</strain>
    </source>
</reference>
<feature type="compositionally biased region" description="Low complexity" evidence="10">
    <location>
        <begin position="111"/>
        <end position="129"/>
    </location>
</feature>
<comment type="pathway">
    <text evidence="3 9">Glycan biosynthesis; glycogen biosynthesis.</text>
</comment>
<dbReference type="PANTHER" id="PTHR43651">
    <property type="entry name" value="1,4-ALPHA-GLUCAN-BRANCHING ENZYME"/>
    <property type="match status" value="1"/>
</dbReference>
<dbReference type="InterPro" id="IPR013783">
    <property type="entry name" value="Ig-like_fold"/>
</dbReference>
<keyword evidence="5 9" id="KW-0321">Glycogen metabolism</keyword>
<evidence type="ECO:0000256" key="2">
    <source>
        <dbReference type="ARBA" id="ARBA00002953"/>
    </source>
</evidence>
<accession>A0ABY7GRV2</accession>
<feature type="compositionally biased region" description="Low complexity" evidence="10">
    <location>
        <begin position="92"/>
        <end position="101"/>
    </location>
</feature>
<sequence>MTLPTSEASEKVDLEAAAPESEAKVDLEAAAKSEAPESEAKAELEALVKSEAREKADLEAPAKSVAGEAKMAGEAAKTEARGSGAKVDLEAAAKSAAPAGEAKVDREAAAKSEVPVSAASSEVVSEVPATRQPDLDVSEPRAPELQDMADRPGFEGHGSENMSQETAVSVEPPSPLGDLDFHLLAEGTHLRLWECMGARLVAGGEGAHFAVWAPNARSISVIGEWNAWDPARDPLQATRGGVWTGFVPAARRGMLYKLRIVGANGAVVDKADPHALMSESPPATASVVWDHAYEWGDATWLARRAERQGPTAPMAIYEVHLGSWLRGPGGEHLSYKAVAPKLIAHVRALGFTHVELMPLTEHPFYGSWGYQATGYFAPTRRYGEPQELMALIDALHQANIGVILDWVPAHFPNDGHGLVHFDGTHLYEHADPRRGVHPDWNTMIFNLARHEVRSFLLSSALMWLQAFHVDGLRVDAVASMLYLDYSRKEGQWLPNHLGGRENLESIEFLRALNQAIHREVPGAIVIAEESTAWPGVSHKVEDGGLGFDFKWDMGWMHDTLRYFGRDPVTRSQHHRDVTFRMMYAYSERFMLPLSHDEVVHGKGSLVRKMSPGGTGGASARLANLRLLYTYMFGLPGKKLLFMGDEFAQVREWNHDGQLDWGLLADADHAGLMRWVGRLGHLLRAEPALYELDHDPLGFRWAVVDDYKRSTLAFLRRPRQGAVMLVILNFTPMTWTNYTIPFEAPGEWTRMLSSDEAQFGGSGHAGPDRLIADHSAGGALPCAATLDLPPLTALVYRGPEVRAYDAAALELREALAAEAEAARKDAAAS</sequence>
<organism evidence="12 13">
    <name type="scientific">Nannocystis punicea</name>
    <dbReference type="NCBI Taxonomy" id="2995304"/>
    <lineage>
        <taxon>Bacteria</taxon>
        <taxon>Pseudomonadati</taxon>
        <taxon>Myxococcota</taxon>
        <taxon>Polyangia</taxon>
        <taxon>Nannocystales</taxon>
        <taxon>Nannocystaceae</taxon>
        <taxon>Nannocystis</taxon>
    </lineage>
</organism>
<feature type="compositionally biased region" description="Low complexity" evidence="10">
    <location>
        <begin position="66"/>
        <end position="75"/>
    </location>
</feature>
<feature type="region of interest" description="Disordered" evidence="10">
    <location>
        <begin position="1"/>
        <end position="171"/>
    </location>
</feature>
<comment type="function">
    <text evidence="2 9">Catalyzes the formation of the alpha-1,6-glucosidic linkages in glycogen by scission of a 1,4-alpha-linked oligosaccharide from growing alpha-1,4-glucan chains and the subsequent attachment of the oligosaccharide to the alpha-1,6 position.</text>
</comment>
<dbReference type="InterPro" id="IPR044143">
    <property type="entry name" value="GlgB_N_E_set_prok"/>
</dbReference>
<dbReference type="PANTHER" id="PTHR43651:SF3">
    <property type="entry name" value="1,4-ALPHA-GLUCAN-BRANCHING ENZYME"/>
    <property type="match status" value="1"/>
</dbReference>
<feature type="active site" description="Proton donor" evidence="9">
    <location>
        <position position="528"/>
    </location>
</feature>
<dbReference type="Proteomes" id="UP001164459">
    <property type="component" value="Chromosome"/>
</dbReference>
<comment type="subunit">
    <text evidence="9">Monomer.</text>
</comment>
<dbReference type="HAMAP" id="MF_00685">
    <property type="entry name" value="GlgB"/>
    <property type="match status" value="1"/>
</dbReference>
<dbReference type="InterPro" id="IPR004193">
    <property type="entry name" value="Glyco_hydro_13_N"/>
</dbReference>
<dbReference type="RefSeq" id="WP_269031969.1">
    <property type="nucleotide sequence ID" value="NZ_CP114040.1"/>
</dbReference>
<evidence type="ECO:0000256" key="8">
    <source>
        <dbReference type="ARBA" id="ARBA00023277"/>
    </source>
</evidence>
<evidence type="ECO:0000259" key="11">
    <source>
        <dbReference type="SMART" id="SM00642"/>
    </source>
</evidence>
<dbReference type="InterPro" id="IPR013780">
    <property type="entry name" value="Glyco_hydro_b"/>
</dbReference>
<dbReference type="CDD" id="cd02855">
    <property type="entry name" value="E_set_GBE_prok_N"/>
    <property type="match status" value="1"/>
</dbReference>
<keyword evidence="6 9" id="KW-0808">Transferase</keyword>
<evidence type="ECO:0000256" key="5">
    <source>
        <dbReference type="ARBA" id="ARBA00022600"/>
    </source>
</evidence>
<evidence type="ECO:0000313" key="12">
    <source>
        <dbReference type="EMBL" id="WAS89659.1"/>
    </source>
</evidence>